<feature type="transmembrane region" description="Helical" evidence="7">
    <location>
        <begin position="167"/>
        <end position="187"/>
    </location>
</feature>
<dbReference type="PANTHER" id="PTHR42718">
    <property type="entry name" value="MAJOR FACILITATOR SUPERFAMILY MULTIDRUG TRANSPORTER MFSC"/>
    <property type="match status" value="1"/>
</dbReference>
<feature type="transmembrane region" description="Helical" evidence="7">
    <location>
        <begin position="199"/>
        <end position="219"/>
    </location>
</feature>
<dbReference type="Gene3D" id="1.20.1250.20">
    <property type="entry name" value="MFS general substrate transporter like domains"/>
    <property type="match status" value="2"/>
</dbReference>
<dbReference type="GO" id="GO:0022857">
    <property type="term" value="F:transmembrane transporter activity"/>
    <property type="evidence" value="ECO:0007669"/>
    <property type="project" value="InterPro"/>
</dbReference>
<comment type="caution">
    <text evidence="9">The sequence shown here is derived from an EMBL/GenBank/DDBJ whole genome shotgun (WGS) entry which is preliminary data.</text>
</comment>
<dbReference type="SUPFAM" id="SSF103473">
    <property type="entry name" value="MFS general substrate transporter"/>
    <property type="match status" value="1"/>
</dbReference>
<feature type="transmembrane region" description="Helical" evidence="7">
    <location>
        <begin position="225"/>
        <end position="244"/>
    </location>
</feature>
<sequence>MREVAPAPDPSRTAYAALLACTTLGTLASTIISAPINVIAHAIGASPRGIVFAVSAFTLAMVLCAPLSGWMCQRFGSRQVLGWSLLLMAAAQAGAAFSQDLAFLVVMRALQGVACSAVPPAVQQVLGRHWAQHRARAMAGWAAAMGVGQSLGPPLGGLVADALGWRWVFLTHAALSLVLLVLCLTVVPAVPGATAALHASGMATLTIGIGALVGAVSWLGQWGSAWVAVGFAAVGVGALVWHRLLGRTETGPFIPAGLVTERRYVASTAAACAVMGCLGVAIVATPLHLGRDLGLGPGSIGAVMLTLALAMTLAAPLSSRITERFSTERSLLGGLLLLGAGFVSLLLAVETVPRHLAVPATVVALALTGSAIGVVQAAAGHGLMSSPAAGSGVALGLHNTLRFAGLAVGYSWVAIAYPTGLLALVFGVPVVLATATSLLARKSTRPASADPIPPTSERLIP</sequence>
<feature type="domain" description="Major facilitator superfamily (MFS) profile" evidence="8">
    <location>
        <begin position="14"/>
        <end position="445"/>
    </location>
</feature>
<dbReference type="Proteomes" id="UP000294723">
    <property type="component" value="Unassembled WGS sequence"/>
</dbReference>
<keyword evidence="3" id="KW-1003">Cell membrane</keyword>
<evidence type="ECO:0000256" key="7">
    <source>
        <dbReference type="SAM" id="Phobius"/>
    </source>
</evidence>
<evidence type="ECO:0000256" key="3">
    <source>
        <dbReference type="ARBA" id="ARBA00022475"/>
    </source>
</evidence>
<evidence type="ECO:0000256" key="6">
    <source>
        <dbReference type="ARBA" id="ARBA00023136"/>
    </source>
</evidence>
<proteinExistence type="predicted"/>
<comment type="subcellular location">
    <subcellularLocation>
        <location evidence="1">Cell membrane</location>
        <topology evidence="1">Multi-pass membrane protein</topology>
    </subcellularLocation>
</comment>
<keyword evidence="6 7" id="KW-0472">Membrane</keyword>
<dbReference type="EMBL" id="SMLA01000043">
    <property type="protein sequence ID" value="TDD84573.1"/>
    <property type="molecule type" value="Genomic_DNA"/>
</dbReference>
<accession>A0A4R5BGX4</accession>
<feature type="transmembrane region" description="Helical" evidence="7">
    <location>
        <begin position="299"/>
        <end position="318"/>
    </location>
</feature>
<dbReference type="InterPro" id="IPR036259">
    <property type="entry name" value="MFS_trans_sf"/>
</dbReference>
<dbReference type="GO" id="GO:0005886">
    <property type="term" value="C:plasma membrane"/>
    <property type="evidence" value="ECO:0007669"/>
    <property type="project" value="UniProtKB-SubCell"/>
</dbReference>
<keyword evidence="4 7" id="KW-0812">Transmembrane</keyword>
<feature type="transmembrane region" description="Helical" evidence="7">
    <location>
        <begin position="421"/>
        <end position="440"/>
    </location>
</feature>
<evidence type="ECO:0000256" key="4">
    <source>
        <dbReference type="ARBA" id="ARBA00022692"/>
    </source>
</evidence>
<gene>
    <name evidence="9" type="ORF">E1202_23100</name>
</gene>
<name>A0A4R5BGX4_9PSEU</name>
<dbReference type="AlphaFoldDB" id="A0A4R5BGX4"/>
<feature type="transmembrane region" description="Helical" evidence="7">
    <location>
        <begin position="264"/>
        <end position="287"/>
    </location>
</feature>
<dbReference type="InterPro" id="IPR020846">
    <property type="entry name" value="MFS_dom"/>
</dbReference>
<evidence type="ECO:0000259" key="8">
    <source>
        <dbReference type="PROSITE" id="PS50850"/>
    </source>
</evidence>
<dbReference type="RefSeq" id="WP_132685226.1">
    <property type="nucleotide sequence ID" value="NZ_SMLA01000043.1"/>
</dbReference>
<feature type="transmembrane region" description="Helical" evidence="7">
    <location>
        <begin position="49"/>
        <end position="68"/>
    </location>
</feature>
<protein>
    <submittedName>
        <fullName evidence="9">MFS transporter</fullName>
    </submittedName>
</protein>
<dbReference type="PANTHER" id="PTHR42718:SF46">
    <property type="entry name" value="BLR6921 PROTEIN"/>
    <property type="match status" value="1"/>
</dbReference>
<evidence type="ECO:0000256" key="1">
    <source>
        <dbReference type="ARBA" id="ARBA00004651"/>
    </source>
</evidence>
<dbReference type="Pfam" id="PF07690">
    <property type="entry name" value="MFS_1"/>
    <property type="match status" value="1"/>
</dbReference>
<evidence type="ECO:0000313" key="9">
    <source>
        <dbReference type="EMBL" id="TDD84573.1"/>
    </source>
</evidence>
<evidence type="ECO:0000256" key="5">
    <source>
        <dbReference type="ARBA" id="ARBA00022989"/>
    </source>
</evidence>
<feature type="transmembrane region" description="Helical" evidence="7">
    <location>
        <begin position="330"/>
        <end position="349"/>
    </location>
</feature>
<organism evidence="9 10">
    <name type="scientific">Saccharopolyspora karakumensis</name>
    <dbReference type="NCBI Taxonomy" id="2530386"/>
    <lineage>
        <taxon>Bacteria</taxon>
        <taxon>Bacillati</taxon>
        <taxon>Actinomycetota</taxon>
        <taxon>Actinomycetes</taxon>
        <taxon>Pseudonocardiales</taxon>
        <taxon>Pseudonocardiaceae</taxon>
        <taxon>Saccharopolyspora</taxon>
    </lineage>
</organism>
<feature type="transmembrane region" description="Helical" evidence="7">
    <location>
        <begin position="80"/>
        <end position="98"/>
    </location>
</feature>
<keyword evidence="2" id="KW-0813">Transport</keyword>
<dbReference type="PROSITE" id="PS50850">
    <property type="entry name" value="MFS"/>
    <property type="match status" value="1"/>
</dbReference>
<dbReference type="InterPro" id="IPR011701">
    <property type="entry name" value="MFS"/>
</dbReference>
<keyword evidence="10" id="KW-1185">Reference proteome</keyword>
<evidence type="ECO:0000256" key="2">
    <source>
        <dbReference type="ARBA" id="ARBA00022448"/>
    </source>
</evidence>
<reference evidence="9 10" key="1">
    <citation type="submission" date="2019-03" db="EMBL/GenBank/DDBJ databases">
        <title>Draft genome sequences of novel Actinobacteria.</title>
        <authorList>
            <person name="Sahin N."/>
            <person name="Ay H."/>
            <person name="Saygin H."/>
        </authorList>
    </citation>
    <scope>NUCLEOTIDE SEQUENCE [LARGE SCALE GENOMIC DNA]</scope>
    <source>
        <strain evidence="9 10">5K548</strain>
    </source>
</reference>
<evidence type="ECO:0000313" key="10">
    <source>
        <dbReference type="Proteomes" id="UP000294723"/>
    </source>
</evidence>
<feature type="transmembrane region" description="Helical" evidence="7">
    <location>
        <begin position="355"/>
        <end position="380"/>
    </location>
</feature>
<keyword evidence="5 7" id="KW-1133">Transmembrane helix</keyword>